<dbReference type="InterPro" id="IPR027939">
    <property type="entry name" value="NMT1/THI5"/>
</dbReference>
<keyword evidence="8" id="KW-0784">Thiamine biosynthesis</keyword>
<evidence type="ECO:0000256" key="8">
    <source>
        <dbReference type="ARBA" id="ARBA00022977"/>
    </source>
</evidence>
<dbReference type="PATRIC" id="fig|1166018.3.peg.4912"/>
<evidence type="ECO:0000256" key="4">
    <source>
        <dbReference type="ARBA" id="ARBA00011738"/>
    </source>
</evidence>
<dbReference type="AlphaFoldDB" id="I0KAK0"/>
<dbReference type="PANTHER" id="PTHR31528:SF1">
    <property type="entry name" value="4-AMINO-5-HYDROXYMETHYL-2-METHYLPYRIMIDINE PHOSPHATE SYNTHASE THI11-RELATED"/>
    <property type="match status" value="1"/>
</dbReference>
<dbReference type="OrthoDB" id="9815602at2"/>
<evidence type="ECO:0000313" key="13">
    <source>
        <dbReference type="EMBL" id="CCH01153.1"/>
    </source>
</evidence>
<comment type="function">
    <text evidence="1">Responsible for the formation of the pyrimidine heterocycle in the thiamine biosynthesis pathway. Catalyzes the formation of hydroxymethylpyrimidine phosphate (HMP-P) from histidine and pyridoxal phosphate (PLP). The protein uses PLP and the active site histidine to form HMP-P, generating an inactive enzyme. The enzyme can only undergo a single turnover, which suggests it is a suicide enzyme.</text>
</comment>
<name>I0KAK0_9BACT</name>
<evidence type="ECO:0000256" key="5">
    <source>
        <dbReference type="ARBA" id="ARBA00022679"/>
    </source>
</evidence>
<protein>
    <recommendedName>
        <fullName evidence="10">Thiamine pyrimidine synthase</fullName>
    </recommendedName>
</protein>
<comment type="similarity">
    <text evidence="3">Belongs to the NMT1/THI5 family.</text>
</comment>
<dbReference type="GO" id="GO:0016740">
    <property type="term" value="F:transferase activity"/>
    <property type="evidence" value="ECO:0007669"/>
    <property type="project" value="UniProtKB-KW"/>
</dbReference>
<evidence type="ECO:0000259" key="12">
    <source>
        <dbReference type="Pfam" id="PF09084"/>
    </source>
</evidence>
<proteinExistence type="inferred from homology"/>
<dbReference type="InterPro" id="IPR015168">
    <property type="entry name" value="SsuA/THI5"/>
</dbReference>
<evidence type="ECO:0000256" key="2">
    <source>
        <dbReference type="ARBA" id="ARBA00004948"/>
    </source>
</evidence>
<evidence type="ECO:0000256" key="7">
    <source>
        <dbReference type="ARBA" id="ARBA00022898"/>
    </source>
</evidence>
<evidence type="ECO:0000256" key="1">
    <source>
        <dbReference type="ARBA" id="ARBA00003469"/>
    </source>
</evidence>
<evidence type="ECO:0000313" key="14">
    <source>
        <dbReference type="Proteomes" id="UP000011058"/>
    </source>
</evidence>
<dbReference type="SUPFAM" id="SSF53850">
    <property type="entry name" value="Periplasmic binding protein-like II"/>
    <property type="match status" value="1"/>
</dbReference>
<reference evidence="13 14" key="1">
    <citation type="journal article" date="2012" name="J. Bacteriol.">
        <title>Genome Sequence of Fibrella aestuarina BUZ 2T, a Filamentous Marine Bacterium.</title>
        <authorList>
            <person name="Filippini M."/>
            <person name="Qi W."/>
            <person name="Blom J."/>
            <person name="Goesmann A."/>
            <person name="Smits T.H."/>
            <person name="Bagheri H.C."/>
        </authorList>
    </citation>
    <scope>NUCLEOTIDE SEQUENCE [LARGE SCALE GENOMIC DNA]</scope>
    <source>
        <strain evidence="14">BUZ 2T</strain>
    </source>
</reference>
<organism evidence="13 14">
    <name type="scientific">Fibrella aestuarina BUZ 2</name>
    <dbReference type="NCBI Taxonomy" id="1166018"/>
    <lineage>
        <taxon>Bacteria</taxon>
        <taxon>Pseudomonadati</taxon>
        <taxon>Bacteroidota</taxon>
        <taxon>Cytophagia</taxon>
        <taxon>Cytophagales</taxon>
        <taxon>Spirosomataceae</taxon>
        <taxon>Fibrella</taxon>
    </lineage>
</organism>
<evidence type="ECO:0000256" key="9">
    <source>
        <dbReference type="ARBA" id="ARBA00023004"/>
    </source>
</evidence>
<dbReference type="RefSeq" id="WP_015332252.1">
    <property type="nucleotide sequence ID" value="NC_020054.1"/>
</dbReference>
<keyword evidence="7" id="KW-0663">Pyridoxal phosphate</keyword>
<sequence>MDNVRVALDWTPNTNHTGFYVAAELGYYADNGLNVTLLTPEQDDYLITPAKKLELGQADVALAPFESVISLNTKATPLRVVAIAALLREDISAIVALSTNTIKRPKELDGRIYASYKARYEDAIVKQMISNDGGRGDLTITYPDKLGIWNTLLTGSADATWIFDNWEGVEAEAQGIGLTKFRLADYGIPYGYSPVLFTTREQIDTNADTYRRFLSATQKGFLYAASNVPESVALLAPHVPERDRTAIDLVKSQAYTAAYYGDETNWGQMDAGRVREFVDWLRQHGLETQSLDITSLFTNELL</sequence>
<evidence type="ECO:0000256" key="3">
    <source>
        <dbReference type="ARBA" id="ARBA00009406"/>
    </source>
</evidence>
<dbReference type="GO" id="GO:0046872">
    <property type="term" value="F:metal ion binding"/>
    <property type="evidence" value="ECO:0007669"/>
    <property type="project" value="UniProtKB-KW"/>
</dbReference>
<comment type="pathway">
    <text evidence="2">Cofactor biosynthesis; thiamine diphosphate biosynthesis.</text>
</comment>
<evidence type="ECO:0000256" key="10">
    <source>
        <dbReference type="ARBA" id="ARBA00033171"/>
    </source>
</evidence>
<keyword evidence="5" id="KW-0808">Transferase</keyword>
<dbReference type="GO" id="GO:0009228">
    <property type="term" value="P:thiamine biosynthetic process"/>
    <property type="evidence" value="ECO:0007669"/>
    <property type="project" value="UniProtKB-KW"/>
</dbReference>
<keyword evidence="14" id="KW-1185">Reference proteome</keyword>
<gene>
    <name evidence="13" type="ORF">FAES_3144</name>
</gene>
<feature type="domain" description="SsuA/THI5-like" evidence="12">
    <location>
        <begin position="13"/>
        <end position="227"/>
    </location>
</feature>
<comment type="catalytic activity">
    <reaction evidence="11">
        <text>N(6)-(pyridoxal phosphate)-L-lysyl-[4-amino-5-hydroxymethyl-2-methylpyrimidine phosphate synthase] + L-histidyl-[4-amino-5-hydroxymethyl-2-methylpyrimidine phosphate synthase] + 2 Fe(3+) + 4 H2O = L-lysyl-[4-amino-5-hydroxymethyl-2-methylpyrimidine phosphate synthase] + (2S)-2-amino-5-hydroxy-4-oxopentanoyl-[4-amino-5-hydroxymethyl-2-methylpyrimidine phosphate synthase] + 4-amino-2-methyl-5-(phosphooxymethyl)pyrimidine + 3-oxopropanoate + 2 Fe(2+) + 2 H(+)</text>
        <dbReference type="Rhea" id="RHEA:65756"/>
        <dbReference type="Rhea" id="RHEA-COMP:16892"/>
        <dbReference type="Rhea" id="RHEA-COMP:16893"/>
        <dbReference type="Rhea" id="RHEA-COMP:16894"/>
        <dbReference type="Rhea" id="RHEA-COMP:16895"/>
        <dbReference type="ChEBI" id="CHEBI:15377"/>
        <dbReference type="ChEBI" id="CHEBI:15378"/>
        <dbReference type="ChEBI" id="CHEBI:29033"/>
        <dbReference type="ChEBI" id="CHEBI:29034"/>
        <dbReference type="ChEBI" id="CHEBI:29969"/>
        <dbReference type="ChEBI" id="CHEBI:29979"/>
        <dbReference type="ChEBI" id="CHEBI:33190"/>
        <dbReference type="ChEBI" id="CHEBI:58354"/>
        <dbReference type="ChEBI" id="CHEBI:143915"/>
        <dbReference type="ChEBI" id="CHEBI:157692"/>
    </reaction>
    <physiologicalReaction direction="left-to-right" evidence="11">
        <dbReference type="Rhea" id="RHEA:65757"/>
    </physiologicalReaction>
</comment>
<dbReference type="EMBL" id="HE796683">
    <property type="protein sequence ID" value="CCH01153.1"/>
    <property type="molecule type" value="Genomic_DNA"/>
</dbReference>
<dbReference type="PANTHER" id="PTHR31528">
    <property type="entry name" value="4-AMINO-5-HYDROXYMETHYL-2-METHYLPYRIMIDINE PHOSPHATE SYNTHASE THI11-RELATED"/>
    <property type="match status" value="1"/>
</dbReference>
<accession>I0KAK0</accession>
<dbReference type="Pfam" id="PF09084">
    <property type="entry name" value="NMT1"/>
    <property type="match status" value="1"/>
</dbReference>
<comment type="subunit">
    <text evidence="4">Homodimer.</text>
</comment>
<evidence type="ECO:0000256" key="11">
    <source>
        <dbReference type="ARBA" id="ARBA00048179"/>
    </source>
</evidence>
<evidence type="ECO:0000256" key="6">
    <source>
        <dbReference type="ARBA" id="ARBA00022723"/>
    </source>
</evidence>
<dbReference type="eggNOG" id="COG0715">
    <property type="taxonomic scope" value="Bacteria"/>
</dbReference>
<keyword evidence="6" id="KW-0479">Metal-binding</keyword>
<dbReference type="Proteomes" id="UP000011058">
    <property type="component" value="Chromosome"/>
</dbReference>
<dbReference type="STRING" id="1166018.FAES_3144"/>
<dbReference type="Gene3D" id="3.40.190.10">
    <property type="entry name" value="Periplasmic binding protein-like II"/>
    <property type="match status" value="2"/>
</dbReference>
<dbReference type="HOGENOM" id="CLU_028871_6_0_10"/>
<keyword evidence="9" id="KW-0408">Iron</keyword>
<dbReference type="KEGG" id="fae:FAES_3144"/>